<sequence>MRNDKDLAARDAQRDLGAELLASVKAMKANEAARVTKVTPTLAAEARAKVGLSQKPSQPCCK</sequence>
<evidence type="ECO:0000313" key="2">
    <source>
        <dbReference type="Proteomes" id="UP001433638"/>
    </source>
</evidence>
<dbReference type="EMBL" id="JBEFLD010000009">
    <property type="protein sequence ID" value="MEQ6292212.1"/>
    <property type="molecule type" value="Genomic_DNA"/>
</dbReference>
<protein>
    <submittedName>
        <fullName evidence="1">Uncharacterized protein</fullName>
    </submittedName>
</protein>
<accession>A0ABV1M7N9</accession>
<comment type="caution">
    <text evidence="1">The sequence shown here is derived from an EMBL/GenBank/DDBJ whole genome shotgun (WGS) entry which is preliminary data.</text>
</comment>
<evidence type="ECO:0000313" key="1">
    <source>
        <dbReference type="EMBL" id="MEQ6292212.1"/>
    </source>
</evidence>
<dbReference type="Proteomes" id="UP001433638">
    <property type="component" value="Unassembled WGS sequence"/>
</dbReference>
<reference evidence="1" key="1">
    <citation type="submission" date="2024-06" db="EMBL/GenBank/DDBJ databases">
        <title>Genome sequence of Vogesella sp. MAHUQ-64.</title>
        <authorList>
            <person name="Huq M.A."/>
        </authorList>
    </citation>
    <scope>NUCLEOTIDE SEQUENCE</scope>
    <source>
        <strain evidence="1">MAHUQ-64</strain>
    </source>
</reference>
<proteinExistence type="predicted"/>
<name>A0ABV1M7N9_9NEIS</name>
<keyword evidence="2" id="KW-1185">Reference proteome</keyword>
<organism evidence="1 2">
    <name type="scientific">Vogesella oryzagri</name>
    <dbReference type="NCBI Taxonomy" id="3160864"/>
    <lineage>
        <taxon>Bacteria</taxon>
        <taxon>Pseudomonadati</taxon>
        <taxon>Pseudomonadota</taxon>
        <taxon>Betaproteobacteria</taxon>
        <taxon>Neisseriales</taxon>
        <taxon>Chromobacteriaceae</taxon>
        <taxon>Vogesella</taxon>
    </lineage>
</organism>
<dbReference type="RefSeq" id="WP_349590171.1">
    <property type="nucleotide sequence ID" value="NZ_JBEFLD010000009.1"/>
</dbReference>
<gene>
    <name evidence="1" type="ORF">ABNW52_16475</name>
</gene>